<evidence type="ECO:0000313" key="2">
    <source>
        <dbReference type="EMBL" id="REQ52558.1"/>
    </source>
</evidence>
<dbReference type="Proteomes" id="UP000256381">
    <property type="component" value="Unassembled WGS sequence"/>
</dbReference>
<dbReference type="AlphaFoldDB" id="A0AB73YB58"/>
<evidence type="ECO:0000313" key="3">
    <source>
        <dbReference type="Proteomes" id="UP000256381"/>
    </source>
</evidence>
<dbReference type="EMBL" id="QTBD01000142">
    <property type="protein sequence ID" value="REQ52558.1"/>
    <property type="molecule type" value="Genomic_DNA"/>
</dbReference>
<sequence>MDHPPRAAAGVQPGDCPRSHPLGARVVGDPEDDLGDDVERDRAGAVSETDLLAHWPGGERLSVTRSMARS</sequence>
<name>A0AB73YB58_MYCTX</name>
<gene>
    <name evidence="2" type="ORF">DSJ38_10185</name>
</gene>
<proteinExistence type="predicted"/>
<reference evidence="2 3" key="1">
    <citation type="journal article" date="2017" name="N. Engl. J. Med.">
        <title>Transmission of Extensively Drug-Resistant Tuberculosis in South Africa.</title>
        <authorList>
            <person name="Shah N.S."/>
            <person name="Auld S.C."/>
            <person name="Brust J.C."/>
            <person name="Mathema B."/>
            <person name="Ismail N."/>
            <person name="Moodley P."/>
            <person name="Mlisana K."/>
            <person name="Allana S."/>
            <person name="Campbell A."/>
            <person name="Mthiyane T."/>
            <person name="Morris N."/>
            <person name="Mpangase P."/>
            <person name="van der Meulen H."/>
            <person name="Omar S.V."/>
            <person name="Brown T.S."/>
            <person name="Narechania A."/>
            <person name="Shaskina E."/>
            <person name="Kapwata T."/>
            <person name="Kreiswirth B."/>
            <person name="Gandhi N.R."/>
        </authorList>
    </citation>
    <scope>NUCLEOTIDE SEQUENCE [LARGE SCALE GENOMIC DNA]</scope>
    <source>
        <strain evidence="2 3">32301_S10</strain>
    </source>
</reference>
<comment type="caution">
    <text evidence="2">The sequence shown here is derived from an EMBL/GenBank/DDBJ whole genome shotgun (WGS) entry which is preliminary data.</text>
</comment>
<organism evidence="2 3">
    <name type="scientific">Mycobacterium tuberculosis</name>
    <dbReference type="NCBI Taxonomy" id="1773"/>
    <lineage>
        <taxon>Bacteria</taxon>
        <taxon>Bacillati</taxon>
        <taxon>Actinomycetota</taxon>
        <taxon>Actinomycetes</taxon>
        <taxon>Mycobacteriales</taxon>
        <taxon>Mycobacteriaceae</taxon>
        <taxon>Mycobacterium</taxon>
        <taxon>Mycobacterium tuberculosis complex</taxon>
    </lineage>
</organism>
<feature type="region of interest" description="Disordered" evidence="1">
    <location>
        <begin position="1"/>
        <end position="38"/>
    </location>
</feature>
<accession>A0AB73YB58</accession>
<evidence type="ECO:0000256" key="1">
    <source>
        <dbReference type="SAM" id="MobiDB-lite"/>
    </source>
</evidence>
<protein>
    <submittedName>
        <fullName evidence="2">Uncharacterized protein</fullName>
    </submittedName>
</protein>